<keyword evidence="4" id="KW-0560">Oxidoreductase</keyword>
<proteinExistence type="inferred from homology"/>
<dbReference type="PANTHER" id="PTHR33269:SF17">
    <property type="entry name" value="NADH-UBIQUINONE OXIDOREDUCTASE CHAIN 6"/>
    <property type="match status" value="1"/>
</dbReference>
<keyword evidence="6" id="KW-1185">Reference proteome</keyword>
<dbReference type="GO" id="GO:0048038">
    <property type="term" value="F:quinone binding"/>
    <property type="evidence" value="ECO:0007669"/>
    <property type="project" value="UniProtKB-UniRule"/>
</dbReference>
<feature type="transmembrane region" description="Helical" evidence="2">
    <location>
        <begin position="52"/>
        <end position="71"/>
    </location>
</feature>
<dbReference type="InterPro" id="IPR042106">
    <property type="entry name" value="Nuo/plastoQ_OxRdtase_6_NuoJ"/>
</dbReference>
<dbReference type="EC" id="7.1.1.-" evidence="2"/>
<reference evidence="3 5" key="3">
    <citation type="journal article" date="2024" name="Syst. Appl. Microbiol.">
        <title>Helicobacter cappadocius sp. nov., from lizards: The first psychrotrophic Helicobacter species.</title>
        <authorList>
            <person name="Aydin F."/>
            <person name="Tarhane S."/>
            <person name="Karakaya E."/>
            <person name="Abay S."/>
            <person name="Kayman T."/>
            <person name="Guran O."/>
            <person name="Bozkurt E."/>
            <person name="Uzum N."/>
            <person name="Avci A."/>
            <person name="Olgun K."/>
            <person name="Jablonski D."/>
            <person name="Guran C."/>
            <person name="Burcin Saticioglu I."/>
        </authorList>
    </citation>
    <scope>NUCLEOTIDE SEQUENCE [LARGE SCALE GENOMIC DNA]</scope>
    <source>
        <strain evidence="3">Faydin-H75</strain>
        <strain evidence="5">faydin-H76</strain>
    </source>
</reference>
<comment type="subcellular location">
    <subcellularLocation>
        <location evidence="2">Cell membrane</location>
        <topology evidence="2">Multi-pass membrane protein</topology>
    </subcellularLocation>
</comment>
<keyword evidence="2" id="KW-0874">Quinone</keyword>
<comment type="caution">
    <text evidence="4">The sequence shown here is derived from an EMBL/GenBank/DDBJ whole genome shotgun (WGS) entry which is preliminary data.</text>
</comment>
<dbReference type="RefSeq" id="WP_305517553.1">
    <property type="nucleotide sequence ID" value="NZ_JAUPEV010000012.1"/>
</dbReference>
<name>A0AA90ST40_9HELI</name>
<reference evidence="3" key="2">
    <citation type="submission" date="2023-07" db="EMBL/GenBank/DDBJ databases">
        <authorList>
            <person name="Aydin F."/>
            <person name="Tarhane S."/>
            <person name="Saticioglu I.B."/>
            <person name="Karakaya E."/>
            <person name="Abay S."/>
            <person name="Guran O."/>
            <person name="Bozkurt E."/>
            <person name="Uzum N."/>
            <person name="Olgun K."/>
            <person name="Jablonski D."/>
        </authorList>
    </citation>
    <scope>NUCLEOTIDE SEQUENCE</scope>
    <source>
        <strain evidence="3">Faydin-H75</strain>
    </source>
</reference>
<comment type="catalytic activity">
    <reaction evidence="2">
        <text>a quinone + NADH + 5 H(+)(in) = a quinol + NAD(+) + 4 H(+)(out)</text>
        <dbReference type="Rhea" id="RHEA:57888"/>
        <dbReference type="ChEBI" id="CHEBI:15378"/>
        <dbReference type="ChEBI" id="CHEBI:24646"/>
        <dbReference type="ChEBI" id="CHEBI:57540"/>
        <dbReference type="ChEBI" id="CHEBI:57945"/>
        <dbReference type="ChEBI" id="CHEBI:132124"/>
    </reaction>
</comment>
<dbReference type="NCBIfam" id="NF005167">
    <property type="entry name" value="PRK06638.2-2"/>
    <property type="match status" value="1"/>
</dbReference>
<accession>A0AA90ST40</accession>
<evidence type="ECO:0000256" key="2">
    <source>
        <dbReference type="RuleBase" id="RU004429"/>
    </source>
</evidence>
<dbReference type="Gene3D" id="1.20.120.1200">
    <property type="entry name" value="NADH-ubiquinone/plastoquinone oxidoreductase chain 6, subunit NuoJ"/>
    <property type="match status" value="1"/>
</dbReference>
<evidence type="ECO:0000313" key="3">
    <source>
        <dbReference type="EMBL" id="MDO7253713.1"/>
    </source>
</evidence>
<feature type="transmembrane region" description="Helical" evidence="2">
    <location>
        <begin position="27"/>
        <end position="46"/>
    </location>
</feature>
<dbReference type="InterPro" id="IPR001457">
    <property type="entry name" value="NADH_UbQ/plastoQ_OxRdtase_su6"/>
</dbReference>
<dbReference type="AlphaFoldDB" id="A0AA90ST40"/>
<evidence type="ECO:0000313" key="5">
    <source>
        <dbReference type="Proteomes" id="UP001177258"/>
    </source>
</evidence>
<keyword evidence="2" id="KW-0520">NAD</keyword>
<feature type="transmembrane region" description="Helical" evidence="2">
    <location>
        <begin position="6"/>
        <end position="22"/>
    </location>
</feature>
<evidence type="ECO:0000256" key="1">
    <source>
        <dbReference type="ARBA" id="ARBA00005698"/>
    </source>
</evidence>
<evidence type="ECO:0000313" key="6">
    <source>
        <dbReference type="Proteomes" id="UP001240777"/>
    </source>
</evidence>
<keyword evidence="2" id="KW-1133">Transmembrane helix</keyword>
<dbReference type="Proteomes" id="UP001177258">
    <property type="component" value="Unassembled WGS sequence"/>
</dbReference>
<feature type="transmembrane region" description="Helical" evidence="2">
    <location>
        <begin position="145"/>
        <end position="168"/>
    </location>
</feature>
<dbReference type="Proteomes" id="UP001240777">
    <property type="component" value="Unassembled WGS sequence"/>
</dbReference>
<evidence type="ECO:0000313" key="4">
    <source>
        <dbReference type="EMBL" id="MDP2539599.1"/>
    </source>
</evidence>
<protein>
    <recommendedName>
        <fullName evidence="2">NADH-quinone oxidoreductase subunit J</fullName>
        <ecNumber evidence="2">7.1.1.-</ecNumber>
    </recommendedName>
</protein>
<organism evidence="4 5">
    <name type="scientific">Helicobacter cappadocius</name>
    <dbReference type="NCBI Taxonomy" id="3063998"/>
    <lineage>
        <taxon>Bacteria</taxon>
        <taxon>Pseudomonadati</taxon>
        <taxon>Campylobacterota</taxon>
        <taxon>Epsilonproteobacteria</taxon>
        <taxon>Campylobacterales</taxon>
        <taxon>Helicobacteraceae</taxon>
        <taxon>Helicobacter</taxon>
    </lineage>
</organism>
<dbReference type="EMBL" id="JAUYZK010000012">
    <property type="protein sequence ID" value="MDP2539599.1"/>
    <property type="molecule type" value="Genomic_DNA"/>
</dbReference>
<dbReference type="GO" id="GO:0005886">
    <property type="term" value="C:plasma membrane"/>
    <property type="evidence" value="ECO:0007669"/>
    <property type="project" value="UniProtKB-SubCell"/>
</dbReference>
<dbReference type="GO" id="GO:0016491">
    <property type="term" value="F:oxidoreductase activity"/>
    <property type="evidence" value="ECO:0007669"/>
    <property type="project" value="UniProtKB-KW"/>
</dbReference>
<dbReference type="Pfam" id="PF00499">
    <property type="entry name" value="Oxidored_q3"/>
    <property type="match status" value="1"/>
</dbReference>
<dbReference type="PANTHER" id="PTHR33269">
    <property type="entry name" value="NADH-UBIQUINONE OXIDOREDUCTASE CHAIN 6"/>
    <property type="match status" value="1"/>
</dbReference>
<reference evidence="4 6" key="1">
    <citation type="submission" date="2023-07" db="EMBL/GenBank/DDBJ databases">
        <title>Unpublished Manusciprt.</title>
        <authorList>
            <person name="Aydin F."/>
            <person name="Tarhane S."/>
            <person name="Saticioglu I.B."/>
            <person name="Karakaya E."/>
            <person name="Abay S."/>
            <person name="Guran O."/>
            <person name="Bozkurt E."/>
            <person name="Uzum N."/>
            <person name="Olgun K."/>
            <person name="Jablonski D."/>
        </authorList>
    </citation>
    <scope>NUCLEOTIDE SEQUENCE</scope>
    <source>
        <strain evidence="6">faydin-H75</strain>
        <strain evidence="4">Faydin-H76</strain>
    </source>
</reference>
<keyword evidence="2" id="KW-0472">Membrane</keyword>
<comment type="similarity">
    <text evidence="1 2">Belongs to the complex I subunit 6 family.</text>
</comment>
<dbReference type="GO" id="GO:0008137">
    <property type="term" value="F:NADH dehydrogenase (ubiquinone) activity"/>
    <property type="evidence" value="ECO:0007669"/>
    <property type="project" value="UniProtKB-UniRule"/>
</dbReference>
<dbReference type="EMBL" id="JAUPEV010000012">
    <property type="protein sequence ID" value="MDO7253713.1"/>
    <property type="molecule type" value="Genomic_DNA"/>
</dbReference>
<comment type="function">
    <text evidence="2">NDH-1 shuttles electrons from NADH, via FMN and iron-sulfur (Fe-S) centers, to quinones in the respiratory chain. Couples the redox reaction to proton translocation (for every two electrons transferred, four hydrogen ions are translocated across the cytoplasmic membrane), and thus conserves the redox energy in a proton gradient.</text>
</comment>
<keyword evidence="2" id="KW-0812">Transmembrane</keyword>
<gene>
    <name evidence="3" type="ORF">Q5I04_07295</name>
    <name evidence="4" type="ORF">Q5I06_07420</name>
</gene>
<sequence length="194" mass="21421">MFEIIAFYFFSALTLAMFLIVITTKNVLYALTALASGMIFISAFFFLLGADFLGVVQITVYTGAVIVMYAFGMMFFDSSKDVIEIHKHQKTLCILSFGTAIILTLIFGAPIISENLNNVATDPTLAITSKLSNIEFVGYVLFTRYLIPFEVAAVMLLVAMIGGVATGIRKVHFPDTYTKDTENINPLTHTKENL</sequence>
<keyword evidence="2" id="KW-1003">Cell membrane</keyword>
<feature type="transmembrane region" description="Helical" evidence="2">
    <location>
        <begin position="92"/>
        <end position="112"/>
    </location>
</feature>